<dbReference type="InterPro" id="IPR016130">
    <property type="entry name" value="Tyr_Pase_AS"/>
</dbReference>
<evidence type="ECO:0000259" key="5">
    <source>
        <dbReference type="PROSITE" id="PS51181"/>
    </source>
</evidence>
<proteinExistence type="predicted"/>
<dbReference type="EC" id="3.1.3.67" evidence="1"/>
<dbReference type="AlphaFoldDB" id="A0A8H5B8G3"/>
<keyword evidence="2" id="KW-0378">Hydrolase</keyword>
<feature type="region of interest" description="Disordered" evidence="3">
    <location>
        <begin position="592"/>
        <end position="618"/>
    </location>
</feature>
<evidence type="ECO:0000256" key="1">
    <source>
        <dbReference type="ARBA" id="ARBA00013015"/>
    </source>
</evidence>
<evidence type="ECO:0000313" key="6">
    <source>
        <dbReference type="EMBL" id="KAF5318576.1"/>
    </source>
</evidence>
<evidence type="ECO:0000256" key="3">
    <source>
        <dbReference type="SAM" id="MobiDB-lite"/>
    </source>
</evidence>
<dbReference type="InterPro" id="IPR051281">
    <property type="entry name" value="Dual-spec_lipid-protein_phosph"/>
</dbReference>
<comment type="caution">
    <text evidence="6">The sequence shown here is derived from an EMBL/GenBank/DDBJ whole genome shotgun (WGS) entry which is preliminary data.</text>
</comment>
<dbReference type="GO" id="GO:0042995">
    <property type="term" value="C:cell projection"/>
    <property type="evidence" value="ECO:0007669"/>
    <property type="project" value="TreeGrafter"/>
</dbReference>
<dbReference type="GO" id="GO:0005886">
    <property type="term" value="C:plasma membrane"/>
    <property type="evidence" value="ECO:0007669"/>
    <property type="project" value="TreeGrafter"/>
</dbReference>
<dbReference type="EMBL" id="JAACJJ010000030">
    <property type="protein sequence ID" value="KAF5318576.1"/>
    <property type="molecule type" value="Genomic_DNA"/>
</dbReference>
<sequence length="656" mass="72641">MTDYIRRLVSGNKARFKDDQLGLELDLVYVTDQVIIMGYPASGVEGLYRNRKEDAIKFLEHRHGKNYWVFNFCPLRENSYDSKIFGGRVSRYPFPDHHAPPLAIMPLVAREINEWLRGSPERVAVLHCKAGKGRSGTMACTYLLSQNDEPTPPKLQRSHSAAEWAKRRTDSTIDALPQMTSHAQEPKLSPVLETAKSPPSDAEGLFDIDSGGQPPRSSTPNREKSFTDALKGVLDLHTARRMKAPDEKAPPGKVKQGVSIPSQRRFLNYWALLLAHDAPKHMWNPALPKQKVRITQLRLRMHETSGMKMGLVRAANMVIEKTSMAKGPAPGSGSSPIWASLARYDDRLVELLEDWELHTRDEEGHMGRRRPTSENRTIGKAVEEEAINELFTGGKWDNAKMVRSFAKFGQGKEGKKTSVDDEGERVNEFTMRPMSDKRWQWMKDDIHKGLAHDADIRQTLNAAKQEADIAGLKAEHESIHEISNNPSPQDSVQNLEANIEHGIVVDAGREIRLKLYIGQVFIGWMWFIPTFHMPPLPSTPTSESAAPAPKSTFTLTRKEIDFPIGLGSAIVDLAIDMEWVPSKSPVAALQSTEGGDFAHGEPRAPVHAGTTDSGEPGQTGLAAAVQAVVGGGEKSAVEGMGQVGFRETVEAKQGVE</sequence>
<feature type="region of interest" description="Disordered" evidence="3">
    <location>
        <begin position="180"/>
        <end position="225"/>
    </location>
</feature>
<dbReference type="SUPFAM" id="SSF52799">
    <property type="entry name" value="(Phosphotyrosine protein) phosphatases II"/>
    <property type="match status" value="1"/>
</dbReference>
<name>A0A8H5B8G3_9AGAR</name>
<dbReference type="InterPro" id="IPR029021">
    <property type="entry name" value="Prot-tyrosine_phosphatase-like"/>
</dbReference>
<accession>A0A8H5B8G3</accession>
<evidence type="ECO:0000313" key="7">
    <source>
        <dbReference type="Proteomes" id="UP000567179"/>
    </source>
</evidence>
<dbReference type="InterPro" id="IPR057023">
    <property type="entry name" value="PTP-SAK"/>
</dbReference>
<dbReference type="GO" id="GO:0016314">
    <property type="term" value="F:phosphatidylinositol-3,4,5-trisphosphate 3-phosphatase activity"/>
    <property type="evidence" value="ECO:0007669"/>
    <property type="project" value="UniProtKB-EC"/>
</dbReference>
<dbReference type="GO" id="GO:0046856">
    <property type="term" value="P:phosphatidylinositol dephosphorylation"/>
    <property type="evidence" value="ECO:0007669"/>
    <property type="project" value="TreeGrafter"/>
</dbReference>
<keyword evidence="7" id="KW-1185">Reference proteome</keyword>
<reference evidence="6 7" key="1">
    <citation type="journal article" date="2020" name="ISME J.">
        <title>Uncovering the hidden diversity of litter-decomposition mechanisms in mushroom-forming fungi.</title>
        <authorList>
            <person name="Floudas D."/>
            <person name="Bentzer J."/>
            <person name="Ahren D."/>
            <person name="Johansson T."/>
            <person name="Persson P."/>
            <person name="Tunlid A."/>
        </authorList>
    </citation>
    <scope>NUCLEOTIDE SEQUENCE [LARGE SCALE GENOMIC DNA]</scope>
    <source>
        <strain evidence="6 7">CBS 101986</strain>
    </source>
</reference>
<feature type="domain" description="Tyrosine specific protein phosphatases" evidence="4">
    <location>
        <begin position="102"/>
        <end position="180"/>
    </location>
</feature>
<evidence type="ECO:0000259" key="4">
    <source>
        <dbReference type="PROSITE" id="PS50056"/>
    </source>
</evidence>
<dbReference type="GO" id="GO:0043491">
    <property type="term" value="P:phosphatidylinositol 3-kinase/protein kinase B signal transduction"/>
    <property type="evidence" value="ECO:0007669"/>
    <property type="project" value="TreeGrafter"/>
</dbReference>
<evidence type="ECO:0000256" key="2">
    <source>
        <dbReference type="ARBA" id="ARBA00022801"/>
    </source>
</evidence>
<dbReference type="PANTHER" id="PTHR12305">
    <property type="entry name" value="PHOSPHATASE WITH HOMOLOGY TO TENSIN"/>
    <property type="match status" value="1"/>
</dbReference>
<dbReference type="Pfam" id="PF22784">
    <property type="entry name" value="PTP-SAK"/>
    <property type="match status" value="1"/>
</dbReference>
<organism evidence="6 7">
    <name type="scientific">Psilocybe cf. subviscida</name>
    <dbReference type="NCBI Taxonomy" id="2480587"/>
    <lineage>
        <taxon>Eukaryota</taxon>
        <taxon>Fungi</taxon>
        <taxon>Dikarya</taxon>
        <taxon>Basidiomycota</taxon>
        <taxon>Agaricomycotina</taxon>
        <taxon>Agaricomycetes</taxon>
        <taxon>Agaricomycetidae</taxon>
        <taxon>Agaricales</taxon>
        <taxon>Agaricineae</taxon>
        <taxon>Strophariaceae</taxon>
        <taxon>Psilocybe</taxon>
    </lineage>
</organism>
<dbReference type="OrthoDB" id="5632at2759"/>
<dbReference type="Proteomes" id="UP000567179">
    <property type="component" value="Unassembled WGS sequence"/>
</dbReference>
<dbReference type="InterPro" id="IPR029023">
    <property type="entry name" value="Tensin_phosphatase"/>
</dbReference>
<dbReference type="Gene3D" id="3.90.190.10">
    <property type="entry name" value="Protein tyrosine phosphatase superfamily"/>
    <property type="match status" value="1"/>
</dbReference>
<gene>
    <name evidence="6" type="ORF">D9619_010677</name>
</gene>
<dbReference type="PROSITE" id="PS51181">
    <property type="entry name" value="PPASE_TENSIN"/>
    <property type="match status" value="1"/>
</dbReference>
<dbReference type="GO" id="GO:0005829">
    <property type="term" value="C:cytosol"/>
    <property type="evidence" value="ECO:0007669"/>
    <property type="project" value="TreeGrafter"/>
</dbReference>
<dbReference type="GO" id="GO:0048870">
    <property type="term" value="P:cell motility"/>
    <property type="evidence" value="ECO:0007669"/>
    <property type="project" value="TreeGrafter"/>
</dbReference>
<feature type="domain" description="Phosphatase tensin-type" evidence="5">
    <location>
        <begin position="16"/>
        <end position="277"/>
    </location>
</feature>
<dbReference type="PANTHER" id="PTHR12305:SF81">
    <property type="entry name" value="PHOSPHATIDYLINOSITOL 3,4,5-TRISPHOSPHATE 3-PHOSPHATASE AND DUAL-SPECIFICITY PROTEIN PHOSPHATASE PTEN"/>
    <property type="match status" value="1"/>
</dbReference>
<dbReference type="InterPro" id="IPR000387">
    <property type="entry name" value="Tyr_Pase_dom"/>
</dbReference>
<feature type="region of interest" description="Disordered" evidence="3">
    <location>
        <begin position="145"/>
        <end position="168"/>
    </location>
</feature>
<dbReference type="PROSITE" id="PS00383">
    <property type="entry name" value="TYR_PHOSPHATASE_1"/>
    <property type="match status" value="1"/>
</dbReference>
<dbReference type="PROSITE" id="PS50056">
    <property type="entry name" value="TYR_PHOSPHATASE_2"/>
    <property type="match status" value="1"/>
</dbReference>
<dbReference type="GO" id="GO:0004725">
    <property type="term" value="F:protein tyrosine phosphatase activity"/>
    <property type="evidence" value="ECO:0007669"/>
    <property type="project" value="TreeGrafter"/>
</dbReference>
<protein>
    <recommendedName>
        <fullName evidence="1">phosphatidylinositol-3,4,5-trisphosphate 3-phosphatase</fullName>
        <ecNumber evidence="1">3.1.3.67</ecNumber>
    </recommendedName>
</protein>
<dbReference type="GO" id="GO:0005634">
    <property type="term" value="C:nucleus"/>
    <property type="evidence" value="ECO:0007669"/>
    <property type="project" value="TreeGrafter"/>
</dbReference>
<dbReference type="GO" id="GO:0051896">
    <property type="term" value="P:regulation of phosphatidylinositol 3-kinase/protein kinase B signal transduction"/>
    <property type="evidence" value="ECO:0007669"/>
    <property type="project" value="TreeGrafter"/>
</dbReference>